<protein>
    <recommendedName>
        <fullName evidence="1">PiggyBac transposable element-derived protein domain-containing protein</fullName>
    </recommendedName>
</protein>
<evidence type="ECO:0000313" key="2">
    <source>
        <dbReference type="EMBL" id="KAF2878865.1"/>
    </source>
</evidence>
<accession>A0A8K0FVP3</accession>
<dbReference type="Proteomes" id="UP000801492">
    <property type="component" value="Unassembled WGS sequence"/>
</dbReference>
<dbReference type="InterPro" id="IPR029526">
    <property type="entry name" value="PGBD"/>
</dbReference>
<dbReference type="OrthoDB" id="10057240at2759"/>
<evidence type="ECO:0000313" key="3">
    <source>
        <dbReference type="Proteomes" id="UP000801492"/>
    </source>
</evidence>
<reference evidence="2" key="1">
    <citation type="submission" date="2019-08" db="EMBL/GenBank/DDBJ databases">
        <title>The genome of the North American firefly Photinus pyralis.</title>
        <authorList>
            <consortium name="Photinus pyralis genome working group"/>
            <person name="Fallon T.R."/>
            <person name="Sander Lower S.E."/>
            <person name="Weng J.-K."/>
        </authorList>
    </citation>
    <scope>NUCLEOTIDE SEQUENCE</scope>
    <source>
        <strain evidence="2">TRF0915ILg1</strain>
        <tissue evidence="2">Whole body</tissue>
    </source>
</reference>
<comment type="caution">
    <text evidence="2">The sequence shown here is derived from an EMBL/GenBank/DDBJ whole genome shotgun (WGS) entry which is preliminary data.</text>
</comment>
<organism evidence="2 3">
    <name type="scientific">Ignelater luminosus</name>
    <name type="common">Cucubano</name>
    <name type="synonym">Pyrophorus luminosus</name>
    <dbReference type="NCBI Taxonomy" id="2038154"/>
    <lineage>
        <taxon>Eukaryota</taxon>
        <taxon>Metazoa</taxon>
        <taxon>Ecdysozoa</taxon>
        <taxon>Arthropoda</taxon>
        <taxon>Hexapoda</taxon>
        <taxon>Insecta</taxon>
        <taxon>Pterygota</taxon>
        <taxon>Neoptera</taxon>
        <taxon>Endopterygota</taxon>
        <taxon>Coleoptera</taxon>
        <taxon>Polyphaga</taxon>
        <taxon>Elateriformia</taxon>
        <taxon>Elateroidea</taxon>
        <taxon>Elateridae</taxon>
        <taxon>Agrypninae</taxon>
        <taxon>Pyrophorini</taxon>
        <taxon>Ignelater</taxon>
    </lineage>
</organism>
<sequence length="188" mass="21940">MQTIQTNNLPGAQLRAEAEAKKQKEIKNFNFIKDDNDTILNFTNVCAQQRNGSGDVTVAEFYCLIGALLSGYCSVPRKRMYWENLEDTHSSPVSNAIFRDRFQHIMNNLHCNDNDHLDEDHRFSKVRPLFDSSNEKFLQFTPMTDNHCVPYYGQFIRGKPIRWEYKFWVGATSFEYIVHFESYQGSST</sequence>
<gene>
    <name evidence="2" type="ORF">ILUMI_27308</name>
</gene>
<feature type="domain" description="PiggyBac transposable element-derived protein" evidence="1">
    <location>
        <begin position="38"/>
        <end position="186"/>
    </location>
</feature>
<dbReference type="PANTHER" id="PTHR47055">
    <property type="entry name" value="DDE_TNP_1_7 DOMAIN-CONTAINING PROTEIN"/>
    <property type="match status" value="1"/>
</dbReference>
<dbReference type="EMBL" id="VTPC01091269">
    <property type="protein sequence ID" value="KAF2878865.1"/>
    <property type="molecule type" value="Genomic_DNA"/>
</dbReference>
<keyword evidence="3" id="KW-1185">Reference proteome</keyword>
<dbReference type="PANTHER" id="PTHR47055:SF3">
    <property type="entry name" value="PHORBOL-ESTER_DAG-TYPE DOMAIN-CONTAINING PROTEIN"/>
    <property type="match status" value="1"/>
</dbReference>
<dbReference type="GO" id="GO:0043565">
    <property type="term" value="F:sequence-specific DNA binding"/>
    <property type="evidence" value="ECO:0007669"/>
    <property type="project" value="TreeGrafter"/>
</dbReference>
<evidence type="ECO:0000259" key="1">
    <source>
        <dbReference type="Pfam" id="PF13843"/>
    </source>
</evidence>
<dbReference type="InterPro" id="IPR052638">
    <property type="entry name" value="PiggyBac_TE-derived"/>
</dbReference>
<name>A0A8K0FVP3_IGNLU</name>
<dbReference type="AlphaFoldDB" id="A0A8K0FVP3"/>
<dbReference type="Pfam" id="PF13843">
    <property type="entry name" value="DDE_Tnp_1_7"/>
    <property type="match status" value="1"/>
</dbReference>
<proteinExistence type="predicted"/>